<evidence type="ECO:0000313" key="2">
    <source>
        <dbReference type="Proteomes" id="UP001551482"/>
    </source>
</evidence>
<organism evidence="1 2">
    <name type="scientific">Streptodolium elevatio</name>
    <dbReference type="NCBI Taxonomy" id="3157996"/>
    <lineage>
        <taxon>Bacteria</taxon>
        <taxon>Bacillati</taxon>
        <taxon>Actinomycetota</taxon>
        <taxon>Actinomycetes</taxon>
        <taxon>Kitasatosporales</taxon>
        <taxon>Streptomycetaceae</taxon>
        <taxon>Streptodolium</taxon>
    </lineage>
</organism>
<gene>
    <name evidence="1" type="ORF">AB0C36_09890</name>
</gene>
<reference evidence="1 2" key="1">
    <citation type="submission" date="2024-06" db="EMBL/GenBank/DDBJ databases">
        <title>The Natural Products Discovery Center: Release of the First 8490 Sequenced Strains for Exploring Actinobacteria Biosynthetic Diversity.</title>
        <authorList>
            <person name="Kalkreuter E."/>
            <person name="Kautsar S.A."/>
            <person name="Yang D."/>
            <person name="Bader C.D."/>
            <person name="Teijaro C.N."/>
            <person name="Fluegel L."/>
            <person name="Davis C.M."/>
            <person name="Simpson J.R."/>
            <person name="Lauterbach L."/>
            <person name="Steele A.D."/>
            <person name="Gui C."/>
            <person name="Meng S."/>
            <person name="Li G."/>
            <person name="Viehrig K."/>
            <person name="Ye F."/>
            <person name="Su P."/>
            <person name="Kiefer A.F."/>
            <person name="Nichols A."/>
            <person name="Cepeda A.J."/>
            <person name="Yan W."/>
            <person name="Fan B."/>
            <person name="Jiang Y."/>
            <person name="Adhikari A."/>
            <person name="Zheng C.-J."/>
            <person name="Schuster L."/>
            <person name="Cowan T.M."/>
            <person name="Smanski M.J."/>
            <person name="Chevrette M.G."/>
            <person name="De Carvalho L.P.S."/>
            <person name="Shen B."/>
        </authorList>
    </citation>
    <scope>NUCLEOTIDE SEQUENCE [LARGE SCALE GENOMIC DNA]</scope>
    <source>
        <strain evidence="1 2">NPDC048946</strain>
    </source>
</reference>
<keyword evidence="2" id="KW-1185">Reference proteome</keyword>
<dbReference type="PANTHER" id="PTHR38588:SF1">
    <property type="entry name" value="BLL0334 PROTEIN"/>
    <property type="match status" value="1"/>
</dbReference>
<evidence type="ECO:0000313" key="1">
    <source>
        <dbReference type="EMBL" id="MEU8133807.1"/>
    </source>
</evidence>
<dbReference type="SUPFAM" id="SSF55961">
    <property type="entry name" value="Bet v1-like"/>
    <property type="match status" value="1"/>
</dbReference>
<protein>
    <submittedName>
        <fullName evidence="1">SRPBCC domain-containing protein</fullName>
    </submittedName>
</protein>
<sequence>MAYEVVVPIPVRLVWGVFHDAARLAECVPGLSNDDPPRHEGEGCYLSGRLRLRAGGTTVTYRGVVAVAEAEQPLALVATAEGVEARGEAPVKAVLTIRLDDEGPSTRLVFDGTLSAQGRTAELPPEQLTAAWRRLADRFAAALTEELAPARDQELPDVAPARAVAVVGAAPTVVESRPRTVVVPAPDPEGSRGKPLVRRLVPPAALLVGAFLARRAVRARRRRKAAGRDED</sequence>
<proteinExistence type="predicted"/>
<dbReference type="InterPro" id="IPR023393">
    <property type="entry name" value="START-like_dom_sf"/>
</dbReference>
<dbReference type="PANTHER" id="PTHR38588">
    <property type="entry name" value="BLL0334 PROTEIN"/>
    <property type="match status" value="1"/>
</dbReference>
<dbReference type="Gene3D" id="3.30.530.20">
    <property type="match status" value="1"/>
</dbReference>
<dbReference type="Pfam" id="PF06240">
    <property type="entry name" value="COXG"/>
    <property type="match status" value="1"/>
</dbReference>
<name>A0ABV3DEZ5_9ACTN</name>
<dbReference type="EMBL" id="JBEZFP010000018">
    <property type="protein sequence ID" value="MEU8133807.1"/>
    <property type="molecule type" value="Genomic_DNA"/>
</dbReference>
<accession>A0ABV3DEZ5</accession>
<dbReference type="RefSeq" id="WP_358351901.1">
    <property type="nucleotide sequence ID" value="NZ_JBEZFP010000018.1"/>
</dbReference>
<dbReference type="InterPro" id="IPR010419">
    <property type="entry name" value="CO_DH_gsu"/>
</dbReference>
<comment type="caution">
    <text evidence="1">The sequence shown here is derived from an EMBL/GenBank/DDBJ whole genome shotgun (WGS) entry which is preliminary data.</text>
</comment>
<dbReference type="Proteomes" id="UP001551482">
    <property type="component" value="Unassembled WGS sequence"/>
</dbReference>